<evidence type="ECO:0000259" key="5">
    <source>
        <dbReference type="PROSITE" id="PS51296"/>
    </source>
</evidence>
<dbReference type="SUPFAM" id="SSF56281">
    <property type="entry name" value="Metallo-hydrolase/oxidoreductase"/>
    <property type="match status" value="1"/>
</dbReference>
<organism evidence="6 7">
    <name type="scientific">Sulfobacillus acidophilus</name>
    <dbReference type="NCBI Taxonomy" id="53633"/>
    <lineage>
        <taxon>Bacteria</taxon>
        <taxon>Bacillati</taxon>
        <taxon>Bacillota</taxon>
        <taxon>Clostridia</taxon>
        <taxon>Eubacteriales</taxon>
        <taxon>Clostridiales Family XVII. Incertae Sedis</taxon>
        <taxon>Sulfobacillus</taxon>
    </lineage>
</organism>
<comment type="caution">
    <text evidence="6">The sequence shown here is derived from an EMBL/GenBank/DDBJ whole genome shotgun (WGS) entry which is preliminary data.</text>
</comment>
<dbReference type="InterPro" id="IPR057330">
    <property type="entry name" value="SCP2_Rv3818"/>
</dbReference>
<dbReference type="AlphaFoldDB" id="A0A2T2WEQ9"/>
<keyword evidence="1" id="KW-0001">2Fe-2S</keyword>
<keyword evidence="4" id="KW-0411">Iron-sulfur</keyword>
<gene>
    <name evidence="6" type="ORF">C7B45_13800</name>
</gene>
<reference evidence="6 7" key="1">
    <citation type="journal article" date="2014" name="BMC Genomics">
        <title>Comparison of environmental and isolate Sulfobacillus genomes reveals diverse carbon, sulfur, nitrogen, and hydrogen metabolisms.</title>
        <authorList>
            <person name="Justice N.B."/>
            <person name="Norman A."/>
            <person name="Brown C.T."/>
            <person name="Singh A."/>
            <person name="Thomas B.C."/>
            <person name="Banfield J.F."/>
        </authorList>
    </citation>
    <scope>NUCLEOTIDE SEQUENCE [LARGE SCALE GENOMIC DNA]</scope>
    <source>
        <strain evidence="6">AMDSBA3</strain>
    </source>
</reference>
<evidence type="ECO:0000313" key="7">
    <source>
        <dbReference type="Proteomes" id="UP000241848"/>
    </source>
</evidence>
<name>A0A2T2WEQ9_9FIRM</name>
<keyword evidence="2" id="KW-0479">Metal-binding</keyword>
<dbReference type="Pfam" id="PF00355">
    <property type="entry name" value="Rieske"/>
    <property type="match status" value="1"/>
</dbReference>
<evidence type="ECO:0000256" key="4">
    <source>
        <dbReference type="ARBA" id="ARBA00023014"/>
    </source>
</evidence>
<dbReference type="InterPro" id="IPR017941">
    <property type="entry name" value="Rieske_2Fe-2S"/>
</dbReference>
<dbReference type="SUPFAM" id="SSF50022">
    <property type="entry name" value="ISP domain"/>
    <property type="match status" value="1"/>
</dbReference>
<dbReference type="Gene3D" id="2.102.10.10">
    <property type="entry name" value="Rieske [2Fe-2S] iron-sulphur domain"/>
    <property type="match status" value="1"/>
</dbReference>
<dbReference type="Gene3D" id="3.60.15.10">
    <property type="entry name" value="Ribonuclease Z/Hydroxyacylglutathione hydrolase-like"/>
    <property type="match status" value="1"/>
</dbReference>
<dbReference type="InterPro" id="IPR036866">
    <property type="entry name" value="RibonucZ/Hydroxyglut_hydro"/>
</dbReference>
<dbReference type="EMBL" id="PXYV01000053">
    <property type="protein sequence ID" value="PSR20713.1"/>
    <property type="molecule type" value="Genomic_DNA"/>
</dbReference>
<keyword evidence="3" id="KW-0408">Iron</keyword>
<sequence length="525" mass="60561">MNITYLGHAGLFVETEQGSILCDPWFNPAYFGSWWPFPANDRIDRSRFSHPTYLYISHLHHDHFDPLFLKDEVDPQTTVLLPDYPITAMRDALSQLGFHYQVTLAAGQVTRLPTGLKVAIWPLVAPADGPLGDSYLWIDDGSTRVLNLNDAHPRDLEAVLRLGRLDALFLQFSGAIWYPMVYDLPREQKASLGAVKRVAGMRRAEMFIHLLKPKAVFPSAGPAAFLDDDLFEWNDFNRDDTNTFPDQTVFLDHLAARGIDEGHLVLPGSKIELGPQTAQIEHHLEPGETIASIFEDKRGYLQRYQRRVRGRLEAEHASWPLPPPDLFARLRRRLAPIMHVADLTAEQIGADIVLDWGGEGARLDFIHRKVVPWHGGPSRYYFRVNPALITACLDQRLDDWVNSLFLSFRFRARRDGEYNEAVYTFFKCLSPERIQFAEGYWIEQHPDNELWLCQDYWVQRRCPHMKADLQRFATVDDNQILTCHMHGWRFDLKTGQCLNSHNRTIYRRPVRQAKEDDRVVEGPLP</sequence>
<dbReference type="GO" id="GO:0016705">
    <property type="term" value="F:oxidoreductase activity, acting on paired donors, with incorporation or reduction of molecular oxygen"/>
    <property type="evidence" value="ECO:0007669"/>
    <property type="project" value="UniProtKB-ARBA"/>
</dbReference>
<dbReference type="GO" id="GO:0051537">
    <property type="term" value="F:2 iron, 2 sulfur cluster binding"/>
    <property type="evidence" value="ECO:0007669"/>
    <property type="project" value="UniProtKB-KW"/>
</dbReference>
<dbReference type="PROSITE" id="PS51296">
    <property type="entry name" value="RIESKE"/>
    <property type="match status" value="1"/>
</dbReference>
<accession>A0A2T2WEQ9</accession>
<dbReference type="Pfam" id="PF25451">
    <property type="entry name" value="SCP2_Rv3818"/>
    <property type="match status" value="1"/>
</dbReference>
<dbReference type="GO" id="GO:0046872">
    <property type="term" value="F:metal ion binding"/>
    <property type="evidence" value="ECO:0007669"/>
    <property type="project" value="UniProtKB-KW"/>
</dbReference>
<evidence type="ECO:0000256" key="1">
    <source>
        <dbReference type="ARBA" id="ARBA00022714"/>
    </source>
</evidence>
<dbReference type="InterPro" id="IPR036922">
    <property type="entry name" value="Rieske_2Fe-2S_sf"/>
</dbReference>
<evidence type="ECO:0000313" key="6">
    <source>
        <dbReference type="EMBL" id="PSR20713.1"/>
    </source>
</evidence>
<protein>
    <submittedName>
        <fullName evidence="6">(2Fe-2S)-binding protein</fullName>
    </submittedName>
</protein>
<dbReference type="Proteomes" id="UP000241848">
    <property type="component" value="Unassembled WGS sequence"/>
</dbReference>
<evidence type="ECO:0000256" key="2">
    <source>
        <dbReference type="ARBA" id="ARBA00022723"/>
    </source>
</evidence>
<dbReference type="GO" id="GO:0004497">
    <property type="term" value="F:monooxygenase activity"/>
    <property type="evidence" value="ECO:0007669"/>
    <property type="project" value="UniProtKB-ARBA"/>
</dbReference>
<evidence type="ECO:0000256" key="3">
    <source>
        <dbReference type="ARBA" id="ARBA00023004"/>
    </source>
</evidence>
<proteinExistence type="predicted"/>
<feature type="domain" description="Rieske" evidence="5">
    <location>
        <begin position="458"/>
        <end position="519"/>
    </location>
</feature>